<protein>
    <submittedName>
        <fullName evidence="2">Uncharacterized protein</fullName>
    </submittedName>
</protein>
<dbReference type="RefSeq" id="WP_158634646.1">
    <property type="nucleotide sequence ID" value="NZ_QQBA01000009.1"/>
</dbReference>
<name>A0A562PPV0_9FLAO</name>
<dbReference type="AlphaFoldDB" id="A0A562PPV0"/>
<reference evidence="2" key="3">
    <citation type="submission" date="2019-07" db="EMBL/GenBank/DDBJ databases">
        <authorList>
            <person name="Whitman W."/>
            <person name="Huntemann M."/>
            <person name="Clum A."/>
            <person name="Pillay M."/>
            <person name="Palaniappan K."/>
            <person name="Varghese N."/>
            <person name="Mikhailova N."/>
            <person name="Stamatis D."/>
            <person name="Reddy T."/>
            <person name="Daum C."/>
            <person name="Shapiro N."/>
            <person name="Ivanova N."/>
            <person name="Kyrpides N."/>
            <person name="Woyke T."/>
        </authorList>
    </citation>
    <scope>NUCLEOTIDE SEQUENCE</scope>
    <source>
        <strain evidence="2">CGMCC 1.5380</strain>
    </source>
</reference>
<dbReference type="Proteomes" id="UP000254518">
    <property type="component" value="Unassembled WGS sequence"/>
</dbReference>
<evidence type="ECO:0000313" key="1">
    <source>
        <dbReference type="EMBL" id="RDI53571.1"/>
    </source>
</evidence>
<keyword evidence="3" id="KW-1185">Reference proteome</keyword>
<accession>A0A562PPV0</accession>
<proteinExistence type="predicted"/>
<dbReference type="Proteomes" id="UP000321392">
    <property type="component" value="Unassembled WGS sequence"/>
</dbReference>
<comment type="caution">
    <text evidence="2">The sequence shown here is derived from an EMBL/GenBank/DDBJ whole genome shotgun (WGS) entry which is preliminary data.</text>
</comment>
<evidence type="ECO:0000313" key="3">
    <source>
        <dbReference type="Proteomes" id="UP000254518"/>
    </source>
</evidence>
<dbReference type="EMBL" id="QQBA01000009">
    <property type="protein sequence ID" value="RDI53571.1"/>
    <property type="molecule type" value="Genomic_DNA"/>
</dbReference>
<reference evidence="2 4" key="1">
    <citation type="journal article" date="2015" name="Stand. Genomic Sci.">
        <title>Genomic Encyclopedia of Bacterial and Archaeal Type Strains, Phase III: the genomes of soil and plant-associated and newly described type strains.</title>
        <authorList>
            <person name="Whitman W.B."/>
            <person name="Woyke T."/>
            <person name="Klenk H.P."/>
            <person name="Zhou Y."/>
            <person name="Lilburn T.G."/>
            <person name="Beck B.J."/>
            <person name="De Vos P."/>
            <person name="Vandamme P."/>
            <person name="Eisen J.A."/>
            <person name="Garrity G."/>
            <person name="Hugenholtz P."/>
            <person name="Kyrpides N.C."/>
        </authorList>
    </citation>
    <scope>NUCLEOTIDE SEQUENCE [LARGE SCALE GENOMIC DNA]</scope>
    <source>
        <strain evidence="2 4">CGMCC 1.5380</strain>
    </source>
</reference>
<evidence type="ECO:0000313" key="4">
    <source>
        <dbReference type="Proteomes" id="UP000321392"/>
    </source>
</evidence>
<sequence length="51" mass="5466">MKNLIELTHIEMITINGGGLVEDIGYAAHAVGCAVKKAYNTVVDTVSGWFD</sequence>
<gene>
    <name evidence="1" type="ORF">DFR66_109136</name>
    <name evidence="2" type="ORF">IQ02_01996</name>
</gene>
<evidence type="ECO:0000313" key="2">
    <source>
        <dbReference type="EMBL" id="TWI46472.1"/>
    </source>
</evidence>
<reference evidence="1 3" key="2">
    <citation type="submission" date="2018-07" db="EMBL/GenBank/DDBJ databases">
        <title>Genomic Encyclopedia of Type Strains, Phase IV (KMG-IV): sequencing the most valuable type-strain genomes for metagenomic binning, comparative biology and taxonomic classification.</title>
        <authorList>
            <person name="Goeker M."/>
        </authorList>
    </citation>
    <scope>NUCLEOTIDE SEQUENCE [LARGE SCALE GENOMIC DNA]</scope>
    <source>
        <strain evidence="1 3">DSM 19728</strain>
    </source>
</reference>
<organism evidence="2 4">
    <name type="scientific">Flavobacterium glaciei</name>
    <dbReference type="NCBI Taxonomy" id="386300"/>
    <lineage>
        <taxon>Bacteria</taxon>
        <taxon>Pseudomonadati</taxon>
        <taxon>Bacteroidota</taxon>
        <taxon>Flavobacteriia</taxon>
        <taxon>Flavobacteriales</taxon>
        <taxon>Flavobacteriaceae</taxon>
        <taxon>Flavobacterium</taxon>
    </lineage>
</organism>
<dbReference type="EMBL" id="VLKX01000009">
    <property type="protein sequence ID" value="TWI46472.1"/>
    <property type="molecule type" value="Genomic_DNA"/>
</dbReference>